<evidence type="ECO:0000313" key="2">
    <source>
        <dbReference type="EMBL" id="MES1918456.1"/>
    </source>
</evidence>
<evidence type="ECO:0008006" key="4">
    <source>
        <dbReference type="Google" id="ProtNLM"/>
    </source>
</evidence>
<dbReference type="Pfam" id="PF13347">
    <property type="entry name" value="MFS_2"/>
    <property type="match status" value="1"/>
</dbReference>
<dbReference type="InterPro" id="IPR036259">
    <property type="entry name" value="MFS_trans_sf"/>
</dbReference>
<feature type="transmembrane region" description="Helical" evidence="1">
    <location>
        <begin position="234"/>
        <end position="253"/>
    </location>
</feature>
<feature type="transmembrane region" description="Helical" evidence="1">
    <location>
        <begin position="292"/>
        <end position="312"/>
    </location>
</feature>
<keyword evidence="3" id="KW-1185">Reference proteome</keyword>
<protein>
    <recommendedName>
        <fullName evidence="4">MFS transporter</fullName>
    </recommendedName>
</protein>
<accession>A0ABV2AFH7</accession>
<keyword evidence="1" id="KW-0812">Transmembrane</keyword>
<evidence type="ECO:0000313" key="3">
    <source>
        <dbReference type="Proteomes" id="UP001439008"/>
    </source>
</evidence>
<feature type="transmembrane region" description="Helical" evidence="1">
    <location>
        <begin position="386"/>
        <end position="408"/>
    </location>
</feature>
<reference evidence="2 3" key="1">
    <citation type="journal article" date="2024" name="BMC Biol.">
        <title>Comparative genomics of Ascetosporea gives new insight into the evolutionary basis for animal parasitism in Rhizaria.</title>
        <authorList>
            <person name="Hiltunen Thoren M."/>
            <person name="Onut-Brannstrom I."/>
            <person name="Alfjorden A."/>
            <person name="Peckova H."/>
            <person name="Swords F."/>
            <person name="Hooper C."/>
            <person name="Holzer A.S."/>
            <person name="Bass D."/>
            <person name="Burki F."/>
        </authorList>
    </citation>
    <scope>NUCLEOTIDE SEQUENCE [LARGE SCALE GENOMIC DNA]</scope>
    <source>
        <strain evidence="2">20-A016</strain>
    </source>
</reference>
<feature type="transmembrane region" description="Helical" evidence="1">
    <location>
        <begin position="149"/>
        <end position="174"/>
    </location>
</feature>
<keyword evidence="1" id="KW-1133">Transmembrane helix</keyword>
<organism evidence="2 3">
    <name type="scientific">Bonamia ostreae</name>
    <dbReference type="NCBI Taxonomy" id="126728"/>
    <lineage>
        <taxon>Eukaryota</taxon>
        <taxon>Sar</taxon>
        <taxon>Rhizaria</taxon>
        <taxon>Endomyxa</taxon>
        <taxon>Ascetosporea</taxon>
        <taxon>Haplosporida</taxon>
        <taxon>Bonamia</taxon>
    </lineage>
</organism>
<feature type="transmembrane region" description="Helical" evidence="1">
    <location>
        <begin position="77"/>
        <end position="94"/>
    </location>
</feature>
<dbReference type="Gene3D" id="1.20.1250.20">
    <property type="entry name" value="MFS general substrate transporter like domains"/>
    <property type="match status" value="1"/>
</dbReference>
<feature type="transmembrane region" description="Helical" evidence="1">
    <location>
        <begin position="49"/>
        <end position="71"/>
    </location>
</feature>
<proteinExistence type="predicted"/>
<feature type="transmembrane region" description="Helical" evidence="1">
    <location>
        <begin position="115"/>
        <end position="137"/>
    </location>
</feature>
<name>A0ABV2AFH7_9EUKA</name>
<dbReference type="SUPFAM" id="SSF103473">
    <property type="entry name" value="MFS general substrate transporter"/>
    <property type="match status" value="1"/>
</dbReference>
<dbReference type="Proteomes" id="UP001439008">
    <property type="component" value="Unassembled WGS sequence"/>
</dbReference>
<feature type="transmembrane region" description="Helical" evidence="1">
    <location>
        <begin position="265"/>
        <end position="286"/>
    </location>
</feature>
<gene>
    <name evidence="2" type="ORF">MHBO_000423</name>
</gene>
<feature type="transmembrane region" description="Helical" evidence="1">
    <location>
        <begin position="194"/>
        <end position="214"/>
    </location>
</feature>
<keyword evidence="1" id="KW-0472">Membrane</keyword>
<evidence type="ECO:0000256" key="1">
    <source>
        <dbReference type="SAM" id="Phobius"/>
    </source>
</evidence>
<sequence length="439" mass="50022">MFYLIVQQMKLSISDYDLISTVTYGITFMFDPLVGSLSDSFSCKMRRTGFIFVAAFIIPISYLALLMNVSFEDHTDKIVYIIVVICFYNLGKSFSKAPLTALGSEITDEDNSWYIAFRTVLYNLGIILGTGTVELVISNSKSYSDEIDALGISAVYSAFFMYLCYMAMLILLEITKKKSRSKQSGFRCSDFYKIFGHFVYIALVIINLMFQVSNNLVIINMNQYLKYSVERDGWLFKCTCALTGSVVVSPFLIKKIEKPVGLIKLFLIGTIVYLISLYIMGFWVVKGAIGDALLILSCIMNGFGVATSYICIRKIQEIIYERDKYLGRDRKAIYPAINSSITRLGYLFTNKIVAYFLKNSDEFFKHPKQAVFGHEAQKVGRLIIEVMVYIPMALLAFTSILISLYTFYKDWYLIDDLKPEKYLHDFKGKDAEKSLGITI</sequence>
<dbReference type="EMBL" id="JBDODL010000064">
    <property type="protein sequence ID" value="MES1918456.1"/>
    <property type="molecule type" value="Genomic_DNA"/>
</dbReference>
<comment type="caution">
    <text evidence="2">The sequence shown here is derived from an EMBL/GenBank/DDBJ whole genome shotgun (WGS) entry which is preliminary data.</text>
</comment>